<feature type="region of interest" description="Disordered" evidence="1">
    <location>
        <begin position="285"/>
        <end position="306"/>
    </location>
</feature>
<protein>
    <submittedName>
        <fullName evidence="3">Uncharacterized protein</fullName>
    </submittedName>
</protein>
<reference evidence="3" key="1">
    <citation type="journal article" date="2020" name="BMC Genomics">
        <title>Correction to: Identification and distribution of gene clusters required for synthesis of sphingolipid metabolism inhibitors in diverse species of the filamentous fungus Fusarium.</title>
        <authorList>
            <person name="Kim H.S."/>
            <person name="Lohmar J.M."/>
            <person name="Busman M."/>
            <person name="Brown D.W."/>
            <person name="Naumann T.A."/>
            <person name="Divon H.H."/>
            <person name="Lysoe E."/>
            <person name="Uhlig S."/>
            <person name="Proctor R.H."/>
        </authorList>
    </citation>
    <scope>NUCLEOTIDE SEQUENCE</scope>
    <source>
        <strain evidence="3">NRRL 22465</strain>
    </source>
</reference>
<evidence type="ECO:0000256" key="1">
    <source>
        <dbReference type="SAM" id="MobiDB-lite"/>
    </source>
</evidence>
<dbReference type="OrthoDB" id="4154404at2759"/>
<dbReference type="EMBL" id="JABEYC010000617">
    <property type="protein sequence ID" value="KAF4975684.1"/>
    <property type="molecule type" value="Genomic_DNA"/>
</dbReference>
<feature type="signal peptide" evidence="2">
    <location>
        <begin position="1"/>
        <end position="24"/>
    </location>
</feature>
<comment type="caution">
    <text evidence="3">The sequence shown here is derived from an EMBL/GenBank/DDBJ whole genome shotgun (WGS) entry which is preliminary data.</text>
</comment>
<accession>A0A8H4UGB7</accession>
<evidence type="ECO:0000256" key="2">
    <source>
        <dbReference type="SAM" id="SignalP"/>
    </source>
</evidence>
<feature type="chain" id="PRO_5034168616" evidence="2">
    <location>
        <begin position="25"/>
        <end position="327"/>
    </location>
</feature>
<dbReference type="Proteomes" id="UP000635477">
    <property type="component" value="Unassembled WGS sequence"/>
</dbReference>
<keyword evidence="2" id="KW-0732">Signal</keyword>
<reference evidence="3" key="2">
    <citation type="submission" date="2020-05" db="EMBL/GenBank/DDBJ databases">
        <authorList>
            <person name="Kim H.-S."/>
            <person name="Proctor R.H."/>
            <person name="Brown D.W."/>
        </authorList>
    </citation>
    <scope>NUCLEOTIDE SEQUENCE</scope>
    <source>
        <strain evidence="3">NRRL 22465</strain>
    </source>
</reference>
<name>A0A8H4UGB7_9HYPO</name>
<proteinExistence type="predicted"/>
<sequence length="327" mass="34849">MFVDSSHILHAALLVSAVAKVSLAQSNDSTTGCSELDCPGASSGTANNCTIVDKSFTVIGLADIPANSSSSFSGLSWVKGVAEDPEESSDDNRVFDQTFYLGTSSEANIDGDIGACALFFNSITNAGPSEDDQEEGTCKDVLSKGCISALNDRAKNINFRSLSDAEACTKLKEEFKSHLDSECSSFSSGKTWANITSKVLSGRSAPQPITSKQNSTSNCWPIQPKSSNLTLVESIKTSGDYSTDFAEAQLHGYTPILTIFFPGNSSTFVGSESYVTCMKSLGDSVENEKTKDSGESEDEDDSSGSTFRDSYLVPKILAACVFIFYIY</sequence>
<dbReference type="AlphaFoldDB" id="A0A8H4UGB7"/>
<evidence type="ECO:0000313" key="3">
    <source>
        <dbReference type="EMBL" id="KAF4975684.1"/>
    </source>
</evidence>
<keyword evidence="4" id="KW-1185">Reference proteome</keyword>
<organism evidence="3 4">
    <name type="scientific">Fusarium zealandicum</name>
    <dbReference type="NCBI Taxonomy" id="1053134"/>
    <lineage>
        <taxon>Eukaryota</taxon>
        <taxon>Fungi</taxon>
        <taxon>Dikarya</taxon>
        <taxon>Ascomycota</taxon>
        <taxon>Pezizomycotina</taxon>
        <taxon>Sordariomycetes</taxon>
        <taxon>Hypocreomycetidae</taxon>
        <taxon>Hypocreales</taxon>
        <taxon>Nectriaceae</taxon>
        <taxon>Fusarium</taxon>
        <taxon>Fusarium staphyleae species complex</taxon>
    </lineage>
</organism>
<gene>
    <name evidence="3" type="ORF">FZEAL_7574</name>
</gene>
<evidence type="ECO:0000313" key="4">
    <source>
        <dbReference type="Proteomes" id="UP000635477"/>
    </source>
</evidence>